<dbReference type="Proteomes" id="UP000828390">
    <property type="component" value="Unassembled WGS sequence"/>
</dbReference>
<evidence type="ECO:0000313" key="2">
    <source>
        <dbReference type="Proteomes" id="UP000828390"/>
    </source>
</evidence>
<accession>A0A9D4RPZ1</accession>
<dbReference type="AlphaFoldDB" id="A0A9D4RPZ1"/>
<reference evidence="1" key="2">
    <citation type="submission" date="2020-11" db="EMBL/GenBank/DDBJ databases">
        <authorList>
            <person name="McCartney M.A."/>
            <person name="Auch B."/>
            <person name="Kono T."/>
            <person name="Mallez S."/>
            <person name="Becker A."/>
            <person name="Gohl D.M."/>
            <person name="Silverstein K.A.T."/>
            <person name="Koren S."/>
            <person name="Bechman K.B."/>
            <person name="Herman A."/>
            <person name="Abrahante J.E."/>
            <person name="Garbe J."/>
        </authorList>
    </citation>
    <scope>NUCLEOTIDE SEQUENCE</scope>
    <source>
        <strain evidence="1">Duluth1</strain>
        <tissue evidence="1">Whole animal</tissue>
    </source>
</reference>
<dbReference type="EMBL" id="JAIWYP010000002">
    <property type="protein sequence ID" value="KAH3874948.1"/>
    <property type="molecule type" value="Genomic_DNA"/>
</dbReference>
<proteinExistence type="predicted"/>
<gene>
    <name evidence="1" type="ORF">DPMN_038205</name>
</gene>
<keyword evidence="2" id="KW-1185">Reference proteome</keyword>
<evidence type="ECO:0000313" key="1">
    <source>
        <dbReference type="EMBL" id="KAH3874948.1"/>
    </source>
</evidence>
<name>A0A9D4RPZ1_DREPO</name>
<sequence length="74" mass="8603">MGEEFSVRFSHFEVIGNFSSSYLYPEILLQGDQDFMLTEYPSRWSFSDGHLIVNEPFPSPLAVATLFGRDYDWD</sequence>
<reference evidence="1" key="1">
    <citation type="journal article" date="2019" name="bioRxiv">
        <title>The Genome of the Zebra Mussel, Dreissena polymorpha: A Resource for Invasive Species Research.</title>
        <authorList>
            <person name="McCartney M.A."/>
            <person name="Auch B."/>
            <person name="Kono T."/>
            <person name="Mallez S."/>
            <person name="Zhang Y."/>
            <person name="Obille A."/>
            <person name="Becker A."/>
            <person name="Abrahante J.E."/>
            <person name="Garbe J."/>
            <person name="Badalamenti J.P."/>
            <person name="Herman A."/>
            <person name="Mangelson H."/>
            <person name="Liachko I."/>
            <person name="Sullivan S."/>
            <person name="Sone E.D."/>
            <person name="Koren S."/>
            <person name="Silverstein K.A.T."/>
            <person name="Beckman K.B."/>
            <person name="Gohl D.M."/>
        </authorList>
    </citation>
    <scope>NUCLEOTIDE SEQUENCE</scope>
    <source>
        <strain evidence="1">Duluth1</strain>
        <tissue evidence="1">Whole animal</tissue>
    </source>
</reference>
<protein>
    <submittedName>
        <fullName evidence="1">Uncharacterized protein</fullName>
    </submittedName>
</protein>
<comment type="caution">
    <text evidence="1">The sequence shown here is derived from an EMBL/GenBank/DDBJ whole genome shotgun (WGS) entry which is preliminary data.</text>
</comment>
<organism evidence="1 2">
    <name type="scientific">Dreissena polymorpha</name>
    <name type="common">Zebra mussel</name>
    <name type="synonym">Mytilus polymorpha</name>
    <dbReference type="NCBI Taxonomy" id="45954"/>
    <lineage>
        <taxon>Eukaryota</taxon>
        <taxon>Metazoa</taxon>
        <taxon>Spiralia</taxon>
        <taxon>Lophotrochozoa</taxon>
        <taxon>Mollusca</taxon>
        <taxon>Bivalvia</taxon>
        <taxon>Autobranchia</taxon>
        <taxon>Heteroconchia</taxon>
        <taxon>Euheterodonta</taxon>
        <taxon>Imparidentia</taxon>
        <taxon>Neoheterodontei</taxon>
        <taxon>Myida</taxon>
        <taxon>Dreissenoidea</taxon>
        <taxon>Dreissenidae</taxon>
        <taxon>Dreissena</taxon>
    </lineage>
</organism>